<dbReference type="Proteomes" id="UP000515550">
    <property type="component" value="Chromosome PVBDA_05"/>
</dbReference>
<sequence>MNVLCISFFFFCVFHFYKTASINESNNTLEIAKQLVDISDKVEQNINNTANSENGGNGDSNVLENEDPANTRYHSLLPKNNPNITPKKTDRKCDNNEQSSDKKDITSPKDDKAADLNKTEHKQDISTKPNPQNDSDNPTSPKGENDPQKKEKKVIINEYIKYIDAKPIKSKRKHYRKGRKNRAAKDLDAADIEKAKLASIEEKSEETGDHNPLPDDQPLDLSIKKVLKNGK</sequence>
<evidence type="ECO:0000313" key="4">
    <source>
        <dbReference type="Proteomes" id="UP000515550"/>
    </source>
</evidence>
<feature type="chain" id="PRO_5028198732" description="Fam-c protein" evidence="2">
    <location>
        <begin position="20"/>
        <end position="231"/>
    </location>
</feature>
<dbReference type="AlphaFoldDB" id="A0A6V7RYR0"/>
<evidence type="ECO:0000313" key="3">
    <source>
        <dbReference type="EMBL" id="CAD2087265.1"/>
    </source>
</evidence>
<feature type="compositionally biased region" description="Basic and acidic residues" evidence="1">
    <location>
        <begin position="87"/>
        <end position="125"/>
    </location>
</feature>
<dbReference type="VEuPathDB" id="PlasmoDB:PVBDA_0502010"/>
<dbReference type="EMBL" id="LR865383">
    <property type="protein sequence ID" value="CAD2087265.1"/>
    <property type="molecule type" value="Genomic_DNA"/>
</dbReference>
<feature type="compositionally biased region" description="Basic residues" evidence="1">
    <location>
        <begin position="168"/>
        <end position="182"/>
    </location>
</feature>
<accession>A0A6V7RYR0</accession>
<reference evidence="3 4" key="1">
    <citation type="submission" date="2020-08" db="EMBL/GenBank/DDBJ databases">
        <authorList>
            <person name="Ramaprasad A."/>
        </authorList>
    </citation>
    <scope>NUCLEOTIDE SEQUENCE [LARGE SCALE GENOMIC DNA]</scope>
</reference>
<feature type="region of interest" description="Disordered" evidence="1">
    <location>
        <begin position="47"/>
        <end position="66"/>
    </location>
</feature>
<feature type="signal peptide" evidence="2">
    <location>
        <begin position="1"/>
        <end position="19"/>
    </location>
</feature>
<feature type="compositionally biased region" description="Polar residues" evidence="1">
    <location>
        <begin position="47"/>
        <end position="63"/>
    </location>
</feature>
<feature type="region of interest" description="Disordered" evidence="1">
    <location>
        <begin position="71"/>
        <end position="153"/>
    </location>
</feature>
<feature type="compositionally biased region" description="Polar residues" evidence="1">
    <location>
        <begin position="126"/>
        <end position="142"/>
    </location>
</feature>
<feature type="region of interest" description="Disordered" evidence="1">
    <location>
        <begin position="166"/>
        <end position="231"/>
    </location>
</feature>
<feature type="compositionally biased region" description="Basic and acidic residues" evidence="1">
    <location>
        <begin position="143"/>
        <end position="153"/>
    </location>
</feature>
<gene>
    <name evidence="3" type="ORF">PVBDA_0502010</name>
</gene>
<organism evidence="3 4">
    <name type="scientific">Plasmodium vinckei brucechwatti</name>
    <dbReference type="NCBI Taxonomy" id="119398"/>
    <lineage>
        <taxon>Eukaryota</taxon>
        <taxon>Sar</taxon>
        <taxon>Alveolata</taxon>
        <taxon>Apicomplexa</taxon>
        <taxon>Aconoidasida</taxon>
        <taxon>Haemosporida</taxon>
        <taxon>Plasmodiidae</taxon>
        <taxon>Plasmodium</taxon>
        <taxon>Plasmodium (Vinckeia)</taxon>
    </lineage>
</organism>
<feature type="compositionally biased region" description="Basic and acidic residues" evidence="1">
    <location>
        <begin position="183"/>
        <end position="213"/>
    </location>
</feature>
<name>A0A6V7RYR0_PLAVN</name>
<evidence type="ECO:0000256" key="2">
    <source>
        <dbReference type="SAM" id="SignalP"/>
    </source>
</evidence>
<protein>
    <recommendedName>
        <fullName evidence="5">Fam-c protein</fullName>
    </recommendedName>
</protein>
<proteinExistence type="predicted"/>
<evidence type="ECO:0008006" key="5">
    <source>
        <dbReference type="Google" id="ProtNLM"/>
    </source>
</evidence>
<evidence type="ECO:0000256" key="1">
    <source>
        <dbReference type="SAM" id="MobiDB-lite"/>
    </source>
</evidence>
<keyword evidence="2" id="KW-0732">Signal</keyword>